<dbReference type="AlphaFoldDB" id="A0A1F6X8B7"/>
<reference evidence="2 3" key="1">
    <citation type="journal article" date="2016" name="Nat. Commun.">
        <title>Thousands of microbial genomes shed light on interconnected biogeochemical processes in an aquifer system.</title>
        <authorList>
            <person name="Anantharaman K."/>
            <person name="Brown C.T."/>
            <person name="Hug L.A."/>
            <person name="Sharon I."/>
            <person name="Castelle C.J."/>
            <person name="Probst A.J."/>
            <person name="Thomas B.C."/>
            <person name="Singh A."/>
            <person name="Wilkins M.J."/>
            <person name="Karaoz U."/>
            <person name="Brodie E.L."/>
            <person name="Williams K.H."/>
            <person name="Hubbard S.S."/>
            <person name="Banfield J.F."/>
        </authorList>
    </citation>
    <scope>NUCLEOTIDE SEQUENCE [LARGE SCALE GENOMIC DNA]</scope>
</reference>
<protein>
    <submittedName>
        <fullName evidence="2">Uncharacterized protein</fullName>
    </submittedName>
</protein>
<organism evidence="2 3">
    <name type="scientific">Candidatus Nomurabacteria bacterium RIFCSPLOWO2_01_FULL_40_15</name>
    <dbReference type="NCBI Taxonomy" id="1801772"/>
    <lineage>
        <taxon>Bacteria</taxon>
        <taxon>Candidatus Nomuraibacteriota</taxon>
    </lineage>
</organism>
<evidence type="ECO:0000313" key="2">
    <source>
        <dbReference type="EMBL" id="OGI90386.1"/>
    </source>
</evidence>
<comment type="caution">
    <text evidence="2">The sequence shown here is derived from an EMBL/GenBank/DDBJ whole genome shotgun (WGS) entry which is preliminary data.</text>
</comment>
<dbReference type="EMBL" id="MFUW01000013">
    <property type="protein sequence ID" value="OGI90386.1"/>
    <property type="molecule type" value="Genomic_DNA"/>
</dbReference>
<gene>
    <name evidence="2" type="ORF">A2911_00125</name>
</gene>
<evidence type="ECO:0000256" key="1">
    <source>
        <dbReference type="SAM" id="MobiDB-lite"/>
    </source>
</evidence>
<evidence type="ECO:0000313" key="3">
    <source>
        <dbReference type="Proteomes" id="UP000176814"/>
    </source>
</evidence>
<proteinExistence type="predicted"/>
<feature type="region of interest" description="Disordered" evidence="1">
    <location>
        <begin position="76"/>
        <end position="95"/>
    </location>
</feature>
<feature type="compositionally biased region" description="Polar residues" evidence="1">
    <location>
        <begin position="82"/>
        <end position="95"/>
    </location>
</feature>
<sequence length="95" mass="11097">MKNKGQKKVTKEAREDETKRKFYIVLEVISPQEMMIDETDFEWAAGVIREKSPEVVINVVDYARHDIRFLGGYACDPRKHGSSPQDMPNNAWRNR</sequence>
<dbReference type="Proteomes" id="UP000176814">
    <property type="component" value="Unassembled WGS sequence"/>
</dbReference>
<accession>A0A1F6X8B7</accession>
<name>A0A1F6X8B7_9BACT</name>